<evidence type="ECO:0000256" key="1">
    <source>
        <dbReference type="SAM" id="Phobius"/>
    </source>
</evidence>
<protein>
    <recommendedName>
        <fullName evidence="4">Short C-terminal domain-containing protein</fullName>
    </recommendedName>
</protein>
<feature type="transmembrane region" description="Helical" evidence="1">
    <location>
        <begin position="55"/>
        <end position="74"/>
    </location>
</feature>
<dbReference type="OrthoDB" id="1348405at28211"/>
<keyword evidence="1" id="KW-1133">Transmembrane helix</keyword>
<dbReference type="Proteomes" id="UP000198914">
    <property type="component" value="Unassembled WGS sequence"/>
</dbReference>
<accession>A0A1H3PX83</accession>
<keyword evidence="1" id="KW-0472">Membrane</keyword>
<dbReference type="EMBL" id="FNPX01000005">
    <property type="protein sequence ID" value="SDZ05686.1"/>
    <property type="molecule type" value="Genomic_DNA"/>
</dbReference>
<sequence length="101" mass="10755">MSTQATELKKLLELRDAGEVNDAEFAKMRERILSPERQAVLNVTRERRGSLVPGVPNWIVATGALIGGTALLAMTEVGTLALGAIIVVGLALIVVYALNDL</sequence>
<dbReference type="AlphaFoldDB" id="A0A1H3PX83"/>
<dbReference type="RefSeq" id="WP_092644756.1">
    <property type="nucleotide sequence ID" value="NZ_FNPX01000005.1"/>
</dbReference>
<evidence type="ECO:0008006" key="4">
    <source>
        <dbReference type="Google" id="ProtNLM"/>
    </source>
</evidence>
<keyword evidence="1" id="KW-0812">Transmembrane</keyword>
<gene>
    <name evidence="2" type="ORF">SAMN05444004_105209</name>
</gene>
<evidence type="ECO:0000313" key="3">
    <source>
        <dbReference type="Proteomes" id="UP000198914"/>
    </source>
</evidence>
<reference evidence="3" key="1">
    <citation type="submission" date="2016-10" db="EMBL/GenBank/DDBJ databases">
        <authorList>
            <person name="Varghese N."/>
            <person name="Submissions S."/>
        </authorList>
    </citation>
    <scope>NUCLEOTIDE SEQUENCE [LARGE SCALE GENOMIC DNA]</scope>
    <source>
        <strain evidence="3">DSM 100420</strain>
    </source>
</reference>
<evidence type="ECO:0000313" key="2">
    <source>
        <dbReference type="EMBL" id="SDZ05686.1"/>
    </source>
</evidence>
<name>A0A1H3PX83_9RHOB</name>
<feature type="transmembrane region" description="Helical" evidence="1">
    <location>
        <begin position="80"/>
        <end position="98"/>
    </location>
</feature>
<organism evidence="2 3">
    <name type="scientific">Jannaschia faecimaris</name>
    <dbReference type="NCBI Taxonomy" id="1244108"/>
    <lineage>
        <taxon>Bacteria</taxon>
        <taxon>Pseudomonadati</taxon>
        <taxon>Pseudomonadota</taxon>
        <taxon>Alphaproteobacteria</taxon>
        <taxon>Rhodobacterales</taxon>
        <taxon>Roseobacteraceae</taxon>
        <taxon>Jannaschia</taxon>
    </lineage>
</organism>
<keyword evidence="3" id="KW-1185">Reference proteome</keyword>
<proteinExistence type="predicted"/>